<reference evidence="1 2" key="1">
    <citation type="journal article" date="2015" name="Genome Announc.">
        <title>Expanding the biotechnology potential of lactobacilli through comparative genomics of 213 strains and associated genera.</title>
        <authorList>
            <person name="Sun Z."/>
            <person name="Harris H.M."/>
            <person name="McCann A."/>
            <person name="Guo C."/>
            <person name="Argimon S."/>
            <person name="Zhang W."/>
            <person name="Yang X."/>
            <person name="Jeffery I.B."/>
            <person name="Cooney J.C."/>
            <person name="Kagawa T.F."/>
            <person name="Liu W."/>
            <person name="Song Y."/>
            <person name="Salvetti E."/>
            <person name="Wrobel A."/>
            <person name="Rasinkangas P."/>
            <person name="Parkhill J."/>
            <person name="Rea M.C."/>
            <person name="O'Sullivan O."/>
            <person name="Ritari J."/>
            <person name="Douillard F.P."/>
            <person name="Paul Ross R."/>
            <person name="Yang R."/>
            <person name="Briner A.E."/>
            <person name="Felis G.E."/>
            <person name="de Vos W.M."/>
            <person name="Barrangou R."/>
            <person name="Klaenhammer T.R."/>
            <person name="Caufield P.W."/>
            <person name="Cui Y."/>
            <person name="Zhang H."/>
            <person name="O'Toole P.W."/>
        </authorList>
    </citation>
    <scope>NUCLEOTIDE SEQUENCE [LARGE SCALE GENOMIC DNA]</scope>
    <source>
        <strain evidence="1 2">DSM 15946</strain>
    </source>
</reference>
<proteinExistence type="predicted"/>
<comment type="caution">
    <text evidence="1">The sequence shown here is derived from an EMBL/GenBank/DDBJ whole genome shotgun (WGS) entry which is preliminary data.</text>
</comment>
<name>A0A0R1UDY5_9LACO</name>
<dbReference type="PATRIC" id="fig|1423760.3.peg.1094"/>
<protein>
    <submittedName>
        <fullName evidence="1">Uncharacterized protein</fullName>
    </submittedName>
</protein>
<dbReference type="Proteomes" id="UP000050816">
    <property type="component" value="Unassembled WGS sequence"/>
</dbReference>
<organism evidence="1 2">
    <name type="scientific">Limosilactobacillus ingluviei DSM 15946</name>
    <dbReference type="NCBI Taxonomy" id="1423760"/>
    <lineage>
        <taxon>Bacteria</taxon>
        <taxon>Bacillati</taxon>
        <taxon>Bacillota</taxon>
        <taxon>Bacilli</taxon>
        <taxon>Lactobacillales</taxon>
        <taxon>Lactobacillaceae</taxon>
        <taxon>Limosilactobacillus</taxon>
    </lineage>
</organism>
<sequence length="56" mass="6475">MPMAVYDGLAEKSSTYTYHDLKAVTVNVNEIEMIYEDDRHLLKVDGPKDSWVENWG</sequence>
<evidence type="ECO:0000313" key="1">
    <source>
        <dbReference type="EMBL" id="KRL91625.1"/>
    </source>
</evidence>
<evidence type="ECO:0000313" key="2">
    <source>
        <dbReference type="Proteomes" id="UP000050816"/>
    </source>
</evidence>
<dbReference type="EMBL" id="AZFK01000018">
    <property type="protein sequence ID" value="KRL91625.1"/>
    <property type="molecule type" value="Genomic_DNA"/>
</dbReference>
<accession>A0A0R1UDY5</accession>
<dbReference type="AlphaFoldDB" id="A0A0R1UDY5"/>
<gene>
    <name evidence="1" type="ORF">FC43_GL001043</name>
</gene>